<sequence>MRPAVLLRLARPLHTSARLALPRASPRARLTPVSDAAAAFGEPHEAQPSGSAHSAVASSSTSQALPQDDELPWFLAAPPIAVPEAPPAPVAPASDLPPALDGLRAALQASSFSRLLTPQESTDREVLRFIHARAVDHEAWCEWIVVVEVESASGGAVAGLARVAGDYLRQTPPPPRAGSPLDALGAPLKPRQAEARAEPRTPGVPRAAHNAGRDLEDWELRKAAQAEQGNWRPKRIISREAQNGLRALADSDPTWTSARLAEHFRISPEAVRRILRSRWEAPGAVVGRQNRRAQEREEERKAGYQARQRESEEMESVWRALGDESAGAEADELELEEPDADEPSAKRYRQKVVYEGLVGPDIPTPRKSTPASRGDGEWCAVDADWCVVHVMTSKARRTWDVEGRWSAKQARDEPAVPELRTRASRRAGGRYNVAG</sequence>
<dbReference type="PANTHER" id="PTHR13475:SF3">
    <property type="entry name" value="NEUGRIN"/>
    <property type="match status" value="1"/>
</dbReference>
<accession>A0A316Z7J8</accession>
<evidence type="ECO:0000256" key="4">
    <source>
        <dbReference type="SAM" id="MobiDB-lite"/>
    </source>
</evidence>
<feature type="region of interest" description="Disordered" evidence="4">
    <location>
        <begin position="42"/>
        <end position="62"/>
    </location>
</feature>
<dbReference type="InterPro" id="IPR010487">
    <property type="entry name" value="NGRN/Rrg9"/>
</dbReference>
<evidence type="ECO:0000256" key="2">
    <source>
        <dbReference type="ARBA" id="ARBA00010895"/>
    </source>
</evidence>
<dbReference type="AlphaFoldDB" id="A0A316Z7J8"/>
<keyword evidence="6" id="KW-1185">Reference proteome</keyword>
<feature type="compositionally biased region" description="Basic and acidic residues" evidence="4">
    <location>
        <begin position="292"/>
        <end position="311"/>
    </location>
</feature>
<name>A0A316Z7J8_9BASI</name>
<dbReference type="STRING" id="58919.A0A316Z7J8"/>
<dbReference type="Proteomes" id="UP000245946">
    <property type="component" value="Unassembled WGS sequence"/>
</dbReference>
<dbReference type="GO" id="GO:0005634">
    <property type="term" value="C:nucleus"/>
    <property type="evidence" value="ECO:0007669"/>
    <property type="project" value="TreeGrafter"/>
</dbReference>
<organism evidence="5 6">
    <name type="scientific">Tilletiopsis washingtonensis</name>
    <dbReference type="NCBI Taxonomy" id="58919"/>
    <lineage>
        <taxon>Eukaryota</taxon>
        <taxon>Fungi</taxon>
        <taxon>Dikarya</taxon>
        <taxon>Basidiomycota</taxon>
        <taxon>Ustilaginomycotina</taxon>
        <taxon>Exobasidiomycetes</taxon>
        <taxon>Entylomatales</taxon>
        <taxon>Entylomatales incertae sedis</taxon>
        <taxon>Tilletiopsis</taxon>
    </lineage>
</organism>
<evidence type="ECO:0000313" key="6">
    <source>
        <dbReference type="Proteomes" id="UP000245946"/>
    </source>
</evidence>
<feature type="region of interest" description="Disordered" evidence="4">
    <location>
        <begin position="407"/>
        <end position="435"/>
    </location>
</feature>
<gene>
    <name evidence="5" type="ORF">FA09DRAFT_330693</name>
</gene>
<feature type="compositionally biased region" description="Low complexity" evidence="4">
    <location>
        <begin position="49"/>
        <end position="62"/>
    </location>
</feature>
<evidence type="ECO:0000256" key="1">
    <source>
        <dbReference type="ARBA" id="ARBA00003548"/>
    </source>
</evidence>
<feature type="region of interest" description="Disordered" evidence="4">
    <location>
        <begin position="170"/>
        <end position="211"/>
    </location>
</feature>
<evidence type="ECO:0000256" key="3">
    <source>
        <dbReference type="ARBA" id="ARBA00013566"/>
    </source>
</evidence>
<dbReference type="SUPFAM" id="SSF81301">
    <property type="entry name" value="Nucleotidyltransferase"/>
    <property type="match status" value="1"/>
</dbReference>
<dbReference type="RefSeq" id="XP_025597323.1">
    <property type="nucleotide sequence ID" value="XM_025742704.1"/>
</dbReference>
<evidence type="ECO:0000313" key="5">
    <source>
        <dbReference type="EMBL" id="PWN97044.1"/>
    </source>
</evidence>
<dbReference type="Gene3D" id="3.30.460.10">
    <property type="entry name" value="Beta Polymerase, domain 2"/>
    <property type="match status" value="1"/>
</dbReference>
<comment type="similarity">
    <text evidence="2">Belongs to the RRG9 family.</text>
</comment>
<reference evidence="5 6" key="1">
    <citation type="journal article" date="2018" name="Mol. Biol. Evol.">
        <title>Broad Genomic Sampling Reveals a Smut Pathogenic Ancestry of the Fungal Clade Ustilaginomycotina.</title>
        <authorList>
            <person name="Kijpornyongpan T."/>
            <person name="Mondo S.J."/>
            <person name="Barry K."/>
            <person name="Sandor L."/>
            <person name="Lee J."/>
            <person name="Lipzen A."/>
            <person name="Pangilinan J."/>
            <person name="LaButti K."/>
            <person name="Hainaut M."/>
            <person name="Henrissat B."/>
            <person name="Grigoriev I.V."/>
            <person name="Spatafora J.W."/>
            <person name="Aime M.C."/>
        </authorList>
    </citation>
    <scope>NUCLEOTIDE SEQUENCE [LARGE SCALE GENOMIC DNA]</scope>
    <source>
        <strain evidence="5 6">MCA 4186</strain>
    </source>
</reference>
<dbReference type="EMBL" id="KZ819296">
    <property type="protein sequence ID" value="PWN97044.1"/>
    <property type="molecule type" value="Genomic_DNA"/>
</dbReference>
<feature type="region of interest" description="Disordered" evidence="4">
    <location>
        <begin position="285"/>
        <end position="317"/>
    </location>
</feature>
<proteinExistence type="inferred from homology"/>
<dbReference type="PANTHER" id="PTHR13475">
    <property type="entry name" value="NEUGRIN"/>
    <property type="match status" value="1"/>
</dbReference>
<dbReference type="OrthoDB" id="5578174at2759"/>
<protein>
    <recommendedName>
        <fullName evidence="3">Required for respiratory growth protein 9, mitochondrial</fullName>
    </recommendedName>
</protein>
<dbReference type="InterPro" id="IPR043519">
    <property type="entry name" value="NT_sf"/>
</dbReference>
<dbReference type="GeneID" id="37270248"/>
<comment type="function">
    <text evidence="1">Required for respiratory activity and maintenance and expression of the mitochondrial genome.</text>
</comment>